<reference evidence="3" key="1">
    <citation type="journal article" date="2019" name="Int. J. Syst. Evol. Microbiol.">
        <title>The Global Catalogue of Microorganisms (GCM) 10K type strain sequencing project: providing services to taxonomists for standard genome sequencing and annotation.</title>
        <authorList>
            <consortium name="The Broad Institute Genomics Platform"/>
            <consortium name="The Broad Institute Genome Sequencing Center for Infectious Disease"/>
            <person name="Wu L."/>
            <person name="Ma J."/>
        </authorList>
    </citation>
    <scope>NUCLEOTIDE SEQUENCE [LARGE SCALE GENOMIC DNA]</scope>
    <source>
        <strain evidence="3">CGMCC 4.7246</strain>
    </source>
</reference>
<evidence type="ECO:0000313" key="3">
    <source>
        <dbReference type="Proteomes" id="UP001596220"/>
    </source>
</evidence>
<keyword evidence="3" id="KW-1185">Reference proteome</keyword>
<sequence length="162" mass="18184">MEAGEVQRYISETFEGVTALESDGDAYFLYDPDRDLPPERQTPFATLVTGDRHDRVSDLDRPGAYRLNIGLTKATYTSLFGAPPTRRDEDHVLDTGYDHAERDRLVPHPVYASQHWVCVVMPGRATFETLRPLLAEAHGFAARKHANHARRARSGHAVDQEG</sequence>
<organism evidence="2 3">
    <name type="scientific">Saccharothrix lopnurensis</name>
    <dbReference type="NCBI Taxonomy" id="1670621"/>
    <lineage>
        <taxon>Bacteria</taxon>
        <taxon>Bacillati</taxon>
        <taxon>Actinomycetota</taxon>
        <taxon>Actinomycetes</taxon>
        <taxon>Pseudonocardiales</taxon>
        <taxon>Pseudonocardiaceae</taxon>
        <taxon>Saccharothrix</taxon>
    </lineage>
</organism>
<dbReference type="InterPro" id="IPR045676">
    <property type="entry name" value="DUF6194"/>
</dbReference>
<name>A0ABW1NZ93_9PSEU</name>
<dbReference type="Pfam" id="PF19694">
    <property type="entry name" value="DUF6194"/>
    <property type="match status" value="1"/>
</dbReference>
<accession>A0ABW1NZ93</accession>
<dbReference type="Proteomes" id="UP001596220">
    <property type="component" value="Unassembled WGS sequence"/>
</dbReference>
<dbReference type="RefSeq" id="WP_380631489.1">
    <property type="nucleotide sequence ID" value="NZ_JBHSQO010000001.1"/>
</dbReference>
<proteinExistence type="predicted"/>
<protein>
    <submittedName>
        <fullName evidence="2">DUF6194 family protein</fullName>
    </submittedName>
</protein>
<feature type="domain" description="DUF6194" evidence="1">
    <location>
        <begin position="1"/>
        <end position="149"/>
    </location>
</feature>
<evidence type="ECO:0000313" key="2">
    <source>
        <dbReference type="EMBL" id="MFC6087672.1"/>
    </source>
</evidence>
<dbReference type="EMBL" id="JBHSQO010000001">
    <property type="protein sequence ID" value="MFC6087672.1"/>
    <property type="molecule type" value="Genomic_DNA"/>
</dbReference>
<gene>
    <name evidence="2" type="ORF">ACFP3R_00135</name>
</gene>
<comment type="caution">
    <text evidence="2">The sequence shown here is derived from an EMBL/GenBank/DDBJ whole genome shotgun (WGS) entry which is preliminary data.</text>
</comment>
<evidence type="ECO:0000259" key="1">
    <source>
        <dbReference type="Pfam" id="PF19694"/>
    </source>
</evidence>